<dbReference type="CDD" id="cd11339">
    <property type="entry name" value="AmyAc_bac_CMD_like_2"/>
    <property type="match status" value="1"/>
</dbReference>
<evidence type="ECO:0000256" key="2">
    <source>
        <dbReference type="ARBA" id="ARBA00001913"/>
    </source>
</evidence>
<reference evidence="14 15" key="1">
    <citation type="submission" date="2021-01" db="EMBL/GenBank/DDBJ databases">
        <title>FDA dAtabase for Regulatory Grade micrObial Sequences (FDA-ARGOS): Supporting development and validation of Infectious Disease Dx tests.</title>
        <authorList>
            <person name="Nelson B."/>
            <person name="Plummer A."/>
            <person name="Tallon L."/>
            <person name="Sadzewicz L."/>
            <person name="Zhao X."/>
            <person name="Boylan J."/>
            <person name="Ott S."/>
            <person name="Bowen H."/>
            <person name="Vavikolanu K."/>
            <person name="Mehta A."/>
            <person name="Aluvathingal J."/>
            <person name="Nadendla S."/>
            <person name="Myers T."/>
            <person name="Yan Y."/>
            <person name="Sichtig H."/>
        </authorList>
    </citation>
    <scope>NUCLEOTIDE SEQUENCE [LARGE SCALE GENOMIC DNA]</scope>
    <source>
        <strain evidence="14 15">FDAARGOS_1161</strain>
    </source>
</reference>
<dbReference type="PIRSF" id="PIRSF001024">
    <property type="entry name" value="Alph-amyl_fung"/>
    <property type="match status" value="1"/>
</dbReference>
<keyword evidence="6 12" id="KW-0732">Signal</keyword>
<dbReference type="EMBL" id="CP068053">
    <property type="protein sequence ID" value="QQT02086.1"/>
    <property type="molecule type" value="Genomic_DNA"/>
</dbReference>
<evidence type="ECO:0000256" key="11">
    <source>
        <dbReference type="SAM" id="Phobius"/>
    </source>
</evidence>
<proteinExistence type="inferred from homology"/>
<dbReference type="InterPro" id="IPR054174">
    <property type="entry name" value="Alpha-amylase-like_C"/>
</dbReference>
<keyword evidence="9" id="KW-0119">Carbohydrate metabolism</keyword>
<evidence type="ECO:0000256" key="9">
    <source>
        <dbReference type="ARBA" id="ARBA00023277"/>
    </source>
</evidence>
<comment type="cofactor">
    <cofactor evidence="2">
        <name>Ca(2+)</name>
        <dbReference type="ChEBI" id="CHEBI:29108"/>
    </cofactor>
</comment>
<evidence type="ECO:0000313" key="15">
    <source>
        <dbReference type="Proteomes" id="UP000595254"/>
    </source>
</evidence>
<dbReference type="SMART" id="SM00642">
    <property type="entry name" value="Aamy"/>
    <property type="match status" value="1"/>
</dbReference>
<evidence type="ECO:0000256" key="12">
    <source>
        <dbReference type="SAM" id="SignalP"/>
    </source>
</evidence>
<comment type="catalytic activity">
    <reaction evidence="1">
        <text>Endohydrolysis of (1-&gt;4)-alpha-D-glucosidic linkages in polysaccharides containing three or more (1-&gt;4)-alpha-linked D-glucose units.</text>
        <dbReference type="EC" id="3.2.1.1"/>
    </reaction>
</comment>
<dbReference type="KEGG" id="ppsr:I6J18_09730"/>
<name>A0A974NQQ0_PERPY</name>
<evidence type="ECO:0000256" key="3">
    <source>
        <dbReference type="ARBA" id="ARBA00008061"/>
    </source>
</evidence>
<dbReference type="PANTHER" id="PTHR10357:SF215">
    <property type="entry name" value="ALPHA-AMYLASE 1"/>
    <property type="match status" value="1"/>
</dbReference>
<protein>
    <recommendedName>
        <fullName evidence="4">alpha-amylase</fullName>
        <ecNumber evidence="4">3.2.1.1</ecNumber>
    </recommendedName>
</protein>
<evidence type="ECO:0000256" key="7">
    <source>
        <dbReference type="ARBA" id="ARBA00022801"/>
    </source>
</evidence>
<evidence type="ECO:0000256" key="10">
    <source>
        <dbReference type="ARBA" id="ARBA00023295"/>
    </source>
</evidence>
<keyword evidence="8" id="KW-0106">Calcium</keyword>
<keyword evidence="15" id="KW-1185">Reference proteome</keyword>
<keyword evidence="5" id="KW-0479">Metal-binding</keyword>
<dbReference type="InterPro" id="IPR017853">
    <property type="entry name" value="GH"/>
</dbReference>
<dbReference type="GO" id="GO:0005975">
    <property type="term" value="P:carbohydrate metabolic process"/>
    <property type="evidence" value="ECO:0007669"/>
    <property type="project" value="InterPro"/>
</dbReference>
<keyword evidence="11" id="KW-0472">Membrane</keyword>
<keyword evidence="11" id="KW-1133">Transmembrane helix</keyword>
<dbReference type="PANTHER" id="PTHR10357">
    <property type="entry name" value="ALPHA-AMYLASE FAMILY MEMBER"/>
    <property type="match status" value="1"/>
</dbReference>
<dbReference type="Pfam" id="PF00128">
    <property type="entry name" value="Alpha-amylase"/>
    <property type="match status" value="1"/>
</dbReference>
<dbReference type="EC" id="3.2.1.1" evidence="4"/>
<dbReference type="SUPFAM" id="SSF51011">
    <property type="entry name" value="Glycosyl hydrolase domain"/>
    <property type="match status" value="1"/>
</dbReference>
<dbReference type="AlphaFoldDB" id="A0A974NQQ0"/>
<dbReference type="InterPro" id="IPR013780">
    <property type="entry name" value="Glyco_hydro_b"/>
</dbReference>
<keyword evidence="11" id="KW-0812">Transmembrane</keyword>
<dbReference type="SUPFAM" id="SSF51445">
    <property type="entry name" value="(Trans)glycosidases"/>
    <property type="match status" value="1"/>
</dbReference>
<dbReference type="GO" id="GO:0004556">
    <property type="term" value="F:alpha-amylase activity"/>
    <property type="evidence" value="ECO:0007669"/>
    <property type="project" value="UniProtKB-EC"/>
</dbReference>
<evidence type="ECO:0000256" key="8">
    <source>
        <dbReference type="ARBA" id="ARBA00022837"/>
    </source>
</evidence>
<dbReference type="GO" id="GO:0005509">
    <property type="term" value="F:calcium ion binding"/>
    <property type="evidence" value="ECO:0007669"/>
    <property type="project" value="InterPro"/>
</dbReference>
<evidence type="ECO:0000256" key="6">
    <source>
        <dbReference type="ARBA" id="ARBA00022729"/>
    </source>
</evidence>
<dbReference type="Gene3D" id="3.20.20.80">
    <property type="entry name" value="Glycosidases"/>
    <property type="match status" value="1"/>
</dbReference>
<evidence type="ECO:0000256" key="5">
    <source>
        <dbReference type="ARBA" id="ARBA00022723"/>
    </source>
</evidence>
<dbReference type="Gene3D" id="2.60.40.1180">
    <property type="entry name" value="Golgi alpha-mannosidase II"/>
    <property type="match status" value="1"/>
</dbReference>
<keyword evidence="10" id="KW-0326">Glycosidase</keyword>
<organism evidence="14 15">
    <name type="scientific">Peribacillus psychrosaccharolyticus</name>
    <name type="common">Bacillus psychrosaccharolyticus</name>
    <dbReference type="NCBI Taxonomy" id="1407"/>
    <lineage>
        <taxon>Bacteria</taxon>
        <taxon>Bacillati</taxon>
        <taxon>Bacillota</taxon>
        <taxon>Bacilli</taxon>
        <taxon>Bacillales</taxon>
        <taxon>Bacillaceae</taxon>
        <taxon>Peribacillus</taxon>
    </lineage>
</organism>
<feature type="transmembrane region" description="Helical" evidence="11">
    <location>
        <begin position="484"/>
        <end position="503"/>
    </location>
</feature>
<feature type="chain" id="PRO_5039622018" description="alpha-amylase" evidence="12">
    <location>
        <begin position="24"/>
        <end position="510"/>
    </location>
</feature>
<dbReference type="Pfam" id="PF22026">
    <property type="entry name" value="Alpha-amylase_C_2"/>
    <property type="match status" value="1"/>
</dbReference>
<dbReference type="Proteomes" id="UP000595254">
    <property type="component" value="Chromosome"/>
</dbReference>
<keyword evidence="7" id="KW-0378">Hydrolase</keyword>
<evidence type="ECO:0000259" key="13">
    <source>
        <dbReference type="SMART" id="SM00642"/>
    </source>
</evidence>
<dbReference type="RefSeq" id="WP_040376035.1">
    <property type="nucleotide sequence ID" value="NZ_CP068053.1"/>
</dbReference>
<evidence type="ECO:0000256" key="1">
    <source>
        <dbReference type="ARBA" id="ARBA00000548"/>
    </source>
</evidence>
<evidence type="ECO:0000256" key="4">
    <source>
        <dbReference type="ARBA" id="ARBA00012595"/>
    </source>
</evidence>
<accession>A0A974NQQ0</accession>
<dbReference type="InterPro" id="IPR013777">
    <property type="entry name" value="A-amylase-like"/>
</dbReference>
<feature type="domain" description="Glycosyl hydrolase family 13 catalytic" evidence="13">
    <location>
        <begin position="38"/>
        <end position="386"/>
    </location>
</feature>
<comment type="similarity">
    <text evidence="3">Belongs to the glycosyl hydrolase 13 family.</text>
</comment>
<feature type="signal peptide" evidence="12">
    <location>
        <begin position="1"/>
        <end position="23"/>
    </location>
</feature>
<gene>
    <name evidence="14" type="ORF">I6J18_09730</name>
</gene>
<dbReference type="InterPro" id="IPR006047">
    <property type="entry name" value="GH13_cat_dom"/>
</dbReference>
<evidence type="ECO:0000313" key="14">
    <source>
        <dbReference type="EMBL" id="QQT02086.1"/>
    </source>
</evidence>
<sequence>MKKSVFLVVLIPFLLFYAMPTGAAEKEGREWQDEVIYSIMVDRFNNGSSENDKNLDVDDLTAYNGGDFAGITKKLDYLKDMGFTAIWLTPIFDNEEGGYHGYWINDFYKTEEHFGTIEEFKTLVKEAHDRDIKVILDFVVNHVGPNHPFVSDPEKKDWFHEKKEITNWKDQEEVENGWIYNLPDLNQDNPETSDYLIDAAKWWINETDIDGYRLDTVKHVPKTFWTKFASAVKEEKKDFFLIGEVWDKDPAVIASYQDTGIDGFMDFAQNDSQRTAFQKTDQSLSWLFSNLERNETMFNKPELLGQFIDNHDMSRFTSLAAANNNHPGTRWKQSLAYMYTTPGIPIIYYGSEIALNGGEDPDNRKLMDFRTDKELIEYITTLGRLRAELPALTRGDTKLLYEKDGMAVFTRTYQDETIVVALNNTKETQTVVLEKGMIEKDKELKGLLQGDLVRSEGDTYKIIIDREESEIYALTDKTGINKTFLFAIAGILVLFAIFIVMLIKRAKRKE</sequence>